<proteinExistence type="predicted"/>
<keyword evidence="3" id="KW-1185">Reference proteome</keyword>
<dbReference type="InterPro" id="IPR001810">
    <property type="entry name" value="F-box_dom"/>
</dbReference>
<sequence>MDSQIERRLKKSKHQNDDADEPIISFDELPSEILTDVLSRLPITSLIQSTFVWTSLKPLSNDPNLVNMHLSRSSTNNSLCLILHSDLPIQNQLHFVRVSGDSKVRKIGIPFEMSMPEFKILGSSNGLLCLLNTLFTESICLYNPFTRDHFALPKSYDFQDQVVVYGFGSHPVTKDYKVIKVVYYTISFFRRLGENLRHFNQYFKRRIESEVKIYSHASKMWRNYGQIPHRLEQWSSPGVLSNGCLHWFRALETYRAGEPLRRTIVSYDLADDSFRVMYTPSLYDVCPSMRRGIRYLDSLNGCLCAYMPAGRGAVDVWVMKEYGVTESWVKQYTIGSYIPGSVVCDENGSGMPSVRVLCVLESGEVLLKRKQEFICYDPYKERFKELNYRGMPRSFRTIVHVGSLKSAASPW</sequence>
<feature type="domain" description="F-box" evidence="1">
    <location>
        <begin position="23"/>
        <end position="70"/>
    </location>
</feature>
<dbReference type="eggNOG" id="ENOG502QS4I">
    <property type="taxonomic scope" value="Eukaryota"/>
</dbReference>
<dbReference type="Proteomes" id="UP000030748">
    <property type="component" value="Unassembled WGS sequence"/>
</dbReference>
<accession>A0A022RRR5</accession>
<name>A0A022RRR5_ERYGU</name>
<organism evidence="2 3">
    <name type="scientific">Erythranthe guttata</name>
    <name type="common">Yellow monkey flower</name>
    <name type="synonym">Mimulus guttatus</name>
    <dbReference type="NCBI Taxonomy" id="4155"/>
    <lineage>
        <taxon>Eukaryota</taxon>
        <taxon>Viridiplantae</taxon>
        <taxon>Streptophyta</taxon>
        <taxon>Embryophyta</taxon>
        <taxon>Tracheophyta</taxon>
        <taxon>Spermatophyta</taxon>
        <taxon>Magnoliopsida</taxon>
        <taxon>eudicotyledons</taxon>
        <taxon>Gunneridae</taxon>
        <taxon>Pentapetalae</taxon>
        <taxon>asterids</taxon>
        <taxon>lamiids</taxon>
        <taxon>Lamiales</taxon>
        <taxon>Phrymaceae</taxon>
        <taxon>Erythranthe</taxon>
    </lineage>
</organism>
<dbReference type="PANTHER" id="PTHR31672:SF13">
    <property type="entry name" value="F-BOX PROTEIN CPR30-LIKE"/>
    <property type="match status" value="1"/>
</dbReference>
<dbReference type="Pfam" id="PF08268">
    <property type="entry name" value="FBA_3"/>
    <property type="match status" value="1"/>
</dbReference>
<dbReference type="InterPro" id="IPR036047">
    <property type="entry name" value="F-box-like_dom_sf"/>
</dbReference>
<dbReference type="PROSITE" id="PS50181">
    <property type="entry name" value="FBOX"/>
    <property type="match status" value="1"/>
</dbReference>
<dbReference type="STRING" id="4155.A0A022RRR5"/>
<dbReference type="InterPro" id="IPR013187">
    <property type="entry name" value="F-box-assoc_dom_typ3"/>
</dbReference>
<dbReference type="InterPro" id="IPR050796">
    <property type="entry name" value="SCF_F-box_component"/>
</dbReference>
<evidence type="ECO:0000259" key="1">
    <source>
        <dbReference type="PROSITE" id="PS50181"/>
    </source>
</evidence>
<dbReference type="EMBL" id="KI630276">
    <property type="protein sequence ID" value="EYU42759.1"/>
    <property type="molecule type" value="Genomic_DNA"/>
</dbReference>
<dbReference type="InterPro" id="IPR017451">
    <property type="entry name" value="F-box-assoc_interact_dom"/>
</dbReference>
<dbReference type="AlphaFoldDB" id="A0A022RRR5"/>
<gene>
    <name evidence="2" type="ORF">MIMGU_mgv1a007299mg</name>
</gene>
<evidence type="ECO:0000313" key="2">
    <source>
        <dbReference type="EMBL" id="EYU42759.1"/>
    </source>
</evidence>
<protein>
    <recommendedName>
        <fullName evidence="1">F-box domain-containing protein</fullName>
    </recommendedName>
</protein>
<dbReference type="SUPFAM" id="SSF81383">
    <property type="entry name" value="F-box domain"/>
    <property type="match status" value="1"/>
</dbReference>
<evidence type="ECO:0000313" key="3">
    <source>
        <dbReference type="Proteomes" id="UP000030748"/>
    </source>
</evidence>
<reference evidence="2 3" key="1">
    <citation type="journal article" date="2013" name="Proc. Natl. Acad. Sci. U.S.A.">
        <title>Fine-scale variation in meiotic recombination in Mimulus inferred from population shotgun sequencing.</title>
        <authorList>
            <person name="Hellsten U."/>
            <person name="Wright K.M."/>
            <person name="Jenkins J."/>
            <person name="Shu S."/>
            <person name="Yuan Y."/>
            <person name="Wessler S.R."/>
            <person name="Schmutz J."/>
            <person name="Willis J.H."/>
            <person name="Rokhsar D.S."/>
        </authorList>
    </citation>
    <scope>NUCLEOTIDE SEQUENCE [LARGE SCALE GENOMIC DNA]</scope>
    <source>
        <strain evidence="3">cv. DUN x IM62</strain>
    </source>
</reference>
<dbReference type="PANTHER" id="PTHR31672">
    <property type="entry name" value="BNACNNG10540D PROTEIN"/>
    <property type="match status" value="1"/>
</dbReference>
<dbReference type="NCBIfam" id="TIGR01640">
    <property type="entry name" value="F_box_assoc_1"/>
    <property type="match status" value="1"/>
</dbReference>